<dbReference type="AlphaFoldDB" id="A0AA48K8B5"/>
<reference evidence="2" key="1">
    <citation type="journal article" date="2023" name="Int. J. Syst. Evol. Microbiol.">
        <title>Mesoterricola silvestris gen. nov., sp. nov., Mesoterricola sediminis sp. nov., Geothrix oryzae sp. nov., Geothrix edaphica sp. nov., Geothrix rubra sp. nov., and Geothrix limicola sp. nov., six novel members of Acidobacteriota isolated from soils.</title>
        <authorList>
            <person name="Itoh H."/>
            <person name="Sugisawa Y."/>
            <person name="Mise K."/>
            <person name="Xu Z."/>
            <person name="Kuniyasu M."/>
            <person name="Ushijima N."/>
            <person name="Kawano K."/>
            <person name="Kobayashi E."/>
            <person name="Shiratori Y."/>
            <person name="Masuda Y."/>
            <person name="Senoo K."/>
        </authorList>
    </citation>
    <scope>NUCLEOTIDE SEQUENCE [LARGE SCALE GENOMIC DNA]</scope>
    <source>
        <strain evidence="2">W79</strain>
    </source>
</reference>
<dbReference type="InterPro" id="IPR029032">
    <property type="entry name" value="AhpD-like"/>
</dbReference>
<proteinExistence type="predicted"/>
<dbReference type="Proteomes" id="UP001238179">
    <property type="component" value="Chromosome"/>
</dbReference>
<dbReference type="RefSeq" id="WP_316415666.1">
    <property type="nucleotide sequence ID" value="NZ_AP027080.1"/>
</dbReference>
<dbReference type="EMBL" id="AP027080">
    <property type="protein sequence ID" value="BDU72754.1"/>
    <property type="molecule type" value="Genomic_DNA"/>
</dbReference>
<sequence length="112" mass="11661">MRPESEASLVTESVAELIALGAAMAANNEEAFQRHNFRLHKLGIPREDRIQAVNIALQVKMAPHRNLVEMAEAYLTGGAEPEGGCCGGECDCAGEEAAGSCCGGDEGCGCGH</sequence>
<protein>
    <submittedName>
        <fullName evidence="1">Uncharacterized protein</fullName>
    </submittedName>
</protein>
<evidence type="ECO:0000313" key="2">
    <source>
        <dbReference type="Proteomes" id="UP001238179"/>
    </source>
</evidence>
<dbReference type="KEGG" id="msil:METEAL_19280"/>
<dbReference type="Gene3D" id="1.20.1290.10">
    <property type="entry name" value="AhpD-like"/>
    <property type="match status" value="1"/>
</dbReference>
<name>A0AA48K8B5_9BACT</name>
<evidence type="ECO:0000313" key="1">
    <source>
        <dbReference type="EMBL" id="BDU72754.1"/>
    </source>
</evidence>
<gene>
    <name evidence="1" type="ORF">METEAL_19280</name>
</gene>
<keyword evidence="2" id="KW-1185">Reference proteome</keyword>
<organism evidence="1 2">
    <name type="scientific">Mesoterricola silvestris</name>
    <dbReference type="NCBI Taxonomy" id="2927979"/>
    <lineage>
        <taxon>Bacteria</taxon>
        <taxon>Pseudomonadati</taxon>
        <taxon>Acidobacteriota</taxon>
        <taxon>Holophagae</taxon>
        <taxon>Holophagales</taxon>
        <taxon>Holophagaceae</taxon>
        <taxon>Mesoterricola</taxon>
    </lineage>
</organism>
<accession>A0AA48K8B5</accession>